<keyword evidence="2" id="KW-1185">Reference proteome</keyword>
<accession>A0AAD6NGR3</accession>
<organism evidence="1 2">
    <name type="scientific">Drechslerella dactyloides</name>
    <name type="common">Nematode-trapping fungus</name>
    <name type="synonym">Arthrobotrys dactyloides</name>
    <dbReference type="NCBI Taxonomy" id="74499"/>
    <lineage>
        <taxon>Eukaryota</taxon>
        <taxon>Fungi</taxon>
        <taxon>Dikarya</taxon>
        <taxon>Ascomycota</taxon>
        <taxon>Pezizomycotina</taxon>
        <taxon>Orbiliomycetes</taxon>
        <taxon>Orbiliales</taxon>
        <taxon>Orbiliaceae</taxon>
        <taxon>Drechslerella</taxon>
    </lineage>
</organism>
<dbReference type="Proteomes" id="UP001221413">
    <property type="component" value="Unassembled WGS sequence"/>
</dbReference>
<evidence type="ECO:0000313" key="2">
    <source>
        <dbReference type="Proteomes" id="UP001221413"/>
    </source>
</evidence>
<name>A0AAD6NGR3_DREDA</name>
<comment type="caution">
    <text evidence="1">The sequence shown here is derived from an EMBL/GenBank/DDBJ whole genome shotgun (WGS) entry which is preliminary data.</text>
</comment>
<gene>
    <name evidence="1" type="ORF">Dda_7388</name>
</gene>
<evidence type="ECO:0000313" key="1">
    <source>
        <dbReference type="EMBL" id="KAJ6257602.1"/>
    </source>
</evidence>
<proteinExistence type="predicted"/>
<protein>
    <submittedName>
        <fullName evidence="1">Uncharacterized protein</fullName>
    </submittedName>
</protein>
<dbReference type="AlphaFoldDB" id="A0AAD6NGR3"/>
<dbReference type="EMBL" id="JAQGDS010000010">
    <property type="protein sequence ID" value="KAJ6257602.1"/>
    <property type="molecule type" value="Genomic_DNA"/>
</dbReference>
<sequence>MPVRTVLSAGSSLARLALPSRSLALQAQRRFIAGPSVGGPVHIPPVMWGLQPGERGDNVTYWCLYQKLKKLETDMAEIKARCKCTRAEPKRLNRKPTEYELSMILAGSPF</sequence>
<reference evidence="1" key="1">
    <citation type="submission" date="2023-01" db="EMBL/GenBank/DDBJ databases">
        <title>The chitinases involved in constricting ring structure development in the nematode-trapping fungus Drechslerella dactyloides.</title>
        <authorList>
            <person name="Wang R."/>
            <person name="Zhang L."/>
            <person name="Tang P."/>
            <person name="Li S."/>
            <person name="Liang L."/>
        </authorList>
    </citation>
    <scope>NUCLEOTIDE SEQUENCE</scope>
    <source>
        <strain evidence="1">YMF1.00031</strain>
    </source>
</reference>